<comment type="pathway">
    <text evidence="5 16">Amino-acid biosynthesis; L-histidine biosynthesis; L-histidine from 5-phospho-alpha-D-ribose 1-diphosphate: step 2/9.</text>
</comment>
<evidence type="ECO:0000256" key="1">
    <source>
        <dbReference type="ARBA" id="ARBA00000024"/>
    </source>
</evidence>
<comment type="similarity">
    <text evidence="7 16">In the N-terminal section; belongs to the PRA-CH family.</text>
</comment>
<keyword evidence="11 16" id="KW-0547">Nucleotide-binding</keyword>
<comment type="similarity">
    <text evidence="8">Belongs to the PRA-PH family.</text>
</comment>
<dbReference type="SUPFAM" id="SSF141734">
    <property type="entry name" value="HisI-like"/>
    <property type="match status" value="1"/>
</dbReference>
<evidence type="ECO:0000256" key="12">
    <source>
        <dbReference type="ARBA" id="ARBA00022801"/>
    </source>
</evidence>
<evidence type="ECO:0000259" key="17">
    <source>
        <dbReference type="Pfam" id="PF01502"/>
    </source>
</evidence>
<evidence type="ECO:0000256" key="15">
    <source>
        <dbReference type="ARBA" id="ARBA00023268"/>
    </source>
</evidence>
<dbReference type="NCBIfam" id="TIGR03188">
    <property type="entry name" value="histidine_hisI"/>
    <property type="match status" value="1"/>
</dbReference>
<dbReference type="EMBL" id="AWGB01000057">
    <property type="protein sequence ID" value="ESQ85523.1"/>
    <property type="molecule type" value="Genomic_DNA"/>
</dbReference>
<dbReference type="PATRIC" id="fig|1121022.4.peg.3811"/>
<keyword evidence="9 16" id="KW-0963">Cytoplasm</keyword>
<dbReference type="InterPro" id="IPR038019">
    <property type="entry name" value="PRib_AMP_CycHydrolase_sf"/>
</dbReference>
<reference evidence="18 19" key="1">
    <citation type="journal article" date="2014" name="Nature">
        <title>Sequential evolution of bacterial morphology by co-option of a developmental regulator.</title>
        <authorList>
            <person name="Jiang C."/>
            <person name="Brown P.J."/>
            <person name="Ducret A."/>
            <person name="Brun Y.V."/>
        </authorList>
    </citation>
    <scope>NUCLEOTIDE SEQUENCE [LARGE SCALE GENOMIC DNA]</scope>
    <source>
        <strain evidence="18 19">DSM 16100</strain>
    </source>
</reference>
<dbReference type="Proteomes" id="UP000017837">
    <property type="component" value="Unassembled WGS sequence"/>
</dbReference>
<dbReference type="InterPro" id="IPR008179">
    <property type="entry name" value="HisE"/>
</dbReference>
<dbReference type="AlphaFoldDB" id="V4R251"/>
<dbReference type="PANTHER" id="PTHR42945:SF9">
    <property type="entry name" value="HISTIDINE BIOSYNTHESIS BIFUNCTIONAL PROTEIN HISIE"/>
    <property type="match status" value="1"/>
</dbReference>
<evidence type="ECO:0000256" key="9">
    <source>
        <dbReference type="ARBA" id="ARBA00022490"/>
    </source>
</evidence>
<evidence type="ECO:0000313" key="18">
    <source>
        <dbReference type="EMBL" id="ESQ85523.1"/>
    </source>
</evidence>
<dbReference type="CDD" id="cd11534">
    <property type="entry name" value="NTP-PPase_HisIE_like"/>
    <property type="match status" value="1"/>
</dbReference>
<dbReference type="EC" id="3.6.1.31" evidence="16"/>
<evidence type="ECO:0000256" key="4">
    <source>
        <dbReference type="ARBA" id="ARBA00005169"/>
    </source>
</evidence>
<name>V4R251_9CAUL</name>
<evidence type="ECO:0000256" key="8">
    <source>
        <dbReference type="ARBA" id="ARBA00009392"/>
    </source>
</evidence>
<feature type="region of interest" description="Phosphoribosyl-AMP cyclohydrolase" evidence="16">
    <location>
        <begin position="1"/>
        <end position="126"/>
    </location>
</feature>
<dbReference type="GO" id="GO:0004635">
    <property type="term" value="F:phosphoribosyl-AMP cyclohydrolase activity"/>
    <property type="evidence" value="ECO:0007669"/>
    <property type="project" value="UniProtKB-UniRule"/>
</dbReference>
<dbReference type="GO" id="GO:0000105">
    <property type="term" value="P:L-histidine biosynthetic process"/>
    <property type="evidence" value="ECO:0007669"/>
    <property type="project" value="UniProtKB-UniRule"/>
</dbReference>
<dbReference type="NCBIfam" id="NF002747">
    <property type="entry name" value="PRK02759.1"/>
    <property type="match status" value="1"/>
</dbReference>
<comment type="catalytic activity">
    <reaction evidence="1 16">
        <text>1-(5-phospho-beta-D-ribosyl)-5'-AMP + H2O = 1-(5-phospho-beta-D-ribosyl)-5-[(5-phospho-beta-D-ribosylamino)methylideneamino]imidazole-4-carboxamide</text>
        <dbReference type="Rhea" id="RHEA:20049"/>
        <dbReference type="ChEBI" id="CHEBI:15377"/>
        <dbReference type="ChEBI" id="CHEBI:58435"/>
        <dbReference type="ChEBI" id="CHEBI:59457"/>
        <dbReference type="EC" id="3.5.4.19"/>
    </reaction>
</comment>
<dbReference type="GO" id="GO:0005737">
    <property type="term" value="C:cytoplasm"/>
    <property type="evidence" value="ECO:0007669"/>
    <property type="project" value="UniProtKB-SubCell"/>
</dbReference>
<dbReference type="UniPathway" id="UPA00031">
    <property type="reaction ID" value="UER00007"/>
</dbReference>
<evidence type="ECO:0000256" key="16">
    <source>
        <dbReference type="HAMAP-Rule" id="MF_01019"/>
    </source>
</evidence>
<comment type="pathway">
    <text evidence="4 16">Amino-acid biosynthesis; L-histidine biosynthesis; L-histidine from 5-phospho-alpha-D-ribose 1-diphosphate: step 3/9.</text>
</comment>
<comment type="caution">
    <text evidence="18">The sequence shown here is derived from an EMBL/GenBank/DDBJ whole genome shotgun (WGS) entry which is preliminary data.</text>
</comment>
<dbReference type="HAMAP" id="MF_01020">
    <property type="entry name" value="HisE"/>
    <property type="match status" value="1"/>
</dbReference>
<keyword evidence="14 16" id="KW-0368">Histidine biosynthesis</keyword>
<dbReference type="EC" id="3.5.4.19" evidence="16"/>
<evidence type="ECO:0000256" key="11">
    <source>
        <dbReference type="ARBA" id="ARBA00022741"/>
    </source>
</evidence>
<dbReference type="NCBIfam" id="NF000768">
    <property type="entry name" value="PRK00051.1"/>
    <property type="match status" value="1"/>
</dbReference>
<gene>
    <name evidence="16" type="primary">hisI</name>
    <name evidence="16" type="synonym">hisIE</name>
    <name evidence="18" type="ORF">ABENE_18630</name>
</gene>
<evidence type="ECO:0000256" key="5">
    <source>
        <dbReference type="ARBA" id="ARBA00005204"/>
    </source>
</evidence>
<dbReference type="Gene3D" id="3.10.20.810">
    <property type="entry name" value="Phosphoribosyl-AMP cyclohydrolase"/>
    <property type="match status" value="1"/>
</dbReference>
<proteinExistence type="inferred from homology"/>
<dbReference type="eggNOG" id="COG0139">
    <property type="taxonomic scope" value="Bacteria"/>
</dbReference>
<dbReference type="HAMAP" id="MF_01019">
    <property type="entry name" value="HisIE"/>
    <property type="match status" value="1"/>
</dbReference>
<protein>
    <recommendedName>
        <fullName evidence="16">Histidine biosynthesis bifunctional protein HisIE</fullName>
    </recommendedName>
    <domain>
        <recommendedName>
            <fullName evidence="16">Phosphoribosyl-AMP cyclohydrolase</fullName>
            <shortName evidence="16">PRA-CH</shortName>
            <ecNumber evidence="16">3.5.4.19</ecNumber>
        </recommendedName>
    </domain>
    <domain>
        <recommendedName>
            <fullName evidence="16">Phosphoribosyl-ATP pyrophosphatase</fullName>
            <shortName evidence="16">PRA-PH</shortName>
            <ecNumber evidence="16">3.6.1.31</ecNumber>
        </recommendedName>
    </domain>
</protein>
<keyword evidence="15 16" id="KW-0511">Multifunctional enzyme</keyword>
<evidence type="ECO:0000256" key="13">
    <source>
        <dbReference type="ARBA" id="ARBA00022840"/>
    </source>
</evidence>
<evidence type="ECO:0000256" key="7">
    <source>
        <dbReference type="ARBA" id="ARBA00008299"/>
    </source>
</evidence>
<dbReference type="GO" id="GO:0005524">
    <property type="term" value="F:ATP binding"/>
    <property type="evidence" value="ECO:0007669"/>
    <property type="project" value="UniProtKB-KW"/>
</dbReference>
<dbReference type="FunFam" id="3.10.20.810:FF:000001">
    <property type="entry name" value="Histidine biosynthesis bifunctional protein HisIE"/>
    <property type="match status" value="1"/>
</dbReference>
<dbReference type="Pfam" id="PF01502">
    <property type="entry name" value="PRA-CH"/>
    <property type="match status" value="1"/>
</dbReference>
<dbReference type="SUPFAM" id="SSF101386">
    <property type="entry name" value="all-alpha NTP pyrophosphatases"/>
    <property type="match status" value="1"/>
</dbReference>
<dbReference type="InterPro" id="IPR023019">
    <property type="entry name" value="His_synth_HisIE"/>
</dbReference>
<keyword evidence="13 16" id="KW-0067">ATP-binding</keyword>
<dbReference type="InterPro" id="IPR002496">
    <property type="entry name" value="PRib_AMP_CycHydrolase_dom"/>
</dbReference>
<comment type="subcellular location">
    <subcellularLocation>
        <location evidence="3 16">Cytoplasm</location>
    </subcellularLocation>
</comment>
<keyword evidence="12 16" id="KW-0378">Hydrolase</keyword>
<feature type="domain" description="Phosphoribosyl-AMP cyclohydrolase" evidence="17">
    <location>
        <begin position="44"/>
        <end position="116"/>
    </location>
</feature>
<evidence type="ECO:0000256" key="14">
    <source>
        <dbReference type="ARBA" id="ARBA00023102"/>
    </source>
</evidence>
<organism evidence="18 19">
    <name type="scientific">Asticcacaulis benevestitus DSM 16100 = ATCC BAA-896</name>
    <dbReference type="NCBI Taxonomy" id="1121022"/>
    <lineage>
        <taxon>Bacteria</taxon>
        <taxon>Pseudomonadati</taxon>
        <taxon>Pseudomonadota</taxon>
        <taxon>Alphaproteobacteria</taxon>
        <taxon>Caulobacterales</taxon>
        <taxon>Caulobacteraceae</taxon>
        <taxon>Asticcacaulis</taxon>
    </lineage>
</organism>
<dbReference type="Pfam" id="PF01503">
    <property type="entry name" value="PRA-PH"/>
    <property type="match status" value="1"/>
</dbReference>
<dbReference type="PANTHER" id="PTHR42945">
    <property type="entry name" value="HISTIDINE BIOSYNTHESIS BIFUNCTIONAL PROTEIN"/>
    <property type="match status" value="1"/>
</dbReference>
<evidence type="ECO:0000256" key="3">
    <source>
        <dbReference type="ARBA" id="ARBA00004496"/>
    </source>
</evidence>
<keyword evidence="10 16" id="KW-0028">Amino-acid biosynthesis</keyword>
<accession>V4R251</accession>
<dbReference type="Gene3D" id="1.10.287.1080">
    <property type="entry name" value="MazG-like"/>
    <property type="match status" value="1"/>
</dbReference>
<evidence type="ECO:0000256" key="2">
    <source>
        <dbReference type="ARBA" id="ARBA00001460"/>
    </source>
</evidence>
<feature type="region of interest" description="Phosphoribosyl-ATP pyrophosphohydrolase" evidence="16">
    <location>
        <begin position="127"/>
        <end position="216"/>
    </location>
</feature>
<evidence type="ECO:0000256" key="6">
    <source>
        <dbReference type="ARBA" id="ARBA00007731"/>
    </source>
</evidence>
<dbReference type="InterPro" id="IPR021130">
    <property type="entry name" value="PRib-ATP_PPHydrolase-like"/>
</dbReference>
<dbReference type="GO" id="GO:0004636">
    <property type="term" value="F:phosphoribosyl-ATP diphosphatase activity"/>
    <property type="evidence" value="ECO:0007669"/>
    <property type="project" value="UniProtKB-UniRule"/>
</dbReference>
<dbReference type="STRING" id="1121022.GCA_000376105_01245"/>
<keyword evidence="19" id="KW-1185">Reference proteome</keyword>
<evidence type="ECO:0000256" key="10">
    <source>
        <dbReference type="ARBA" id="ARBA00022605"/>
    </source>
</evidence>
<sequence length="216" mass="23708">MNMPEAHKLPNALTIKDIDQIDFAKEGGLVPAVVQHADTLQVLMLGYMNAEALKATLQGGLVTFWSRSKNRLWRKGETSGDTLELDHILTDCDEDALLVYARPKGPTCHTKTTSCFGTETAPGIGFMGHLAHVVKDRAKAPPADSYTARLMQKGIAKIAQKVGEEGLETALAGRAGDLDELHNEAADLLYHLEVLLMARDTRLENVLETLRERHRG</sequence>
<dbReference type="eggNOG" id="COG0140">
    <property type="taxonomic scope" value="Bacteria"/>
</dbReference>
<evidence type="ECO:0000313" key="19">
    <source>
        <dbReference type="Proteomes" id="UP000017837"/>
    </source>
</evidence>
<comment type="similarity">
    <text evidence="6 16">In the C-terminal section; belongs to the PRA-PH family.</text>
</comment>
<comment type="catalytic activity">
    <reaction evidence="2 16">
        <text>1-(5-phospho-beta-D-ribosyl)-ATP + H2O = 1-(5-phospho-beta-D-ribosyl)-5'-AMP + diphosphate + H(+)</text>
        <dbReference type="Rhea" id="RHEA:22828"/>
        <dbReference type="ChEBI" id="CHEBI:15377"/>
        <dbReference type="ChEBI" id="CHEBI:15378"/>
        <dbReference type="ChEBI" id="CHEBI:33019"/>
        <dbReference type="ChEBI" id="CHEBI:59457"/>
        <dbReference type="ChEBI" id="CHEBI:73183"/>
        <dbReference type="EC" id="3.6.1.31"/>
    </reaction>
</comment>